<evidence type="ECO:0000259" key="1">
    <source>
        <dbReference type="Pfam" id="PF13468"/>
    </source>
</evidence>
<feature type="domain" description="Glyoxalase-like" evidence="1">
    <location>
        <begin position="22"/>
        <end position="195"/>
    </location>
</feature>
<evidence type="ECO:0000313" key="2">
    <source>
        <dbReference type="EMBL" id="MBE1515793.1"/>
    </source>
</evidence>
<dbReference type="PANTHER" id="PTHR40265">
    <property type="entry name" value="BLL2707 PROTEIN"/>
    <property type="match status" value="1"/>
</dbReference>
<dbReference type="Gene3D" id="3.10.180.10">
    <property type="entry name" value="2,3-Dihydroxybiphenyl 1,2-Dioxygenase, domain 1"/>
    <property type="match status" value="1"/>
</dbReference>
<dbReference type="Pfam" id="PF13468">
    <property type="entry name" value="Glyoxalase_3"/>
    <property type="match status" value="1"/>
</dbReference>
<gene>
    <name evidence="2" type="ORF">H4W26_002585</name>
</gene>
<protein>
    <recommendedName>
        <fullName evidence="1">Glyoxalase-like domain-containing protein</fullName>
    </recommendedName>
</protein>
<dbReference type="Proteomes" id="UP000636579">
    <property type="component" value="Unassembled WGS sequence"/>
</dbReference>
<sequence length="232" mass="25532">MDSSEDLILNGTWCHDWAMMRLDHVSYAVGPDGMAATVERITDALGVERVRGGMHPRFGTRNAIIPLANRQYLEIVEVLDHPSADKAPFGQAVRNRSQMGGGWMGWCVSVDDLSPFEERLGRKAVPGNRKFPDGQELTWQQIGIKGLIADPQVPYLLRWNEGTGELHPSQAYPPEASLTKLSIAGSPDRVTEWLACPNVDPFEDVDVEWIAPSGTPGIMSVTFHSPKGDVTI</sequence>
<proteinExistence type="predicted"/>
<name>A0ABR9J9Y6_9MICC</name>
<dbReference type="PANTHER" id="PTHR40265:SF1">
    <property type="entry name" value="GLYOXALASE-LIKE DOMAIN-CONTAINING PROTEIN"/>
    <property type="match status" value="1"/>
</dbReference>
<evidence type="ECO:0000313" key="3">
    <source>
        <dbReference type="Proteomes" id="UP000636579"/>
    </source>
</evidence>
<accession>A0ABR9J9Y6</accession>
<dbReference type="SUPFAM" id="SSF54593">
    <property type="entry name" value="Glyoxalase/Bleomycin resistance protein/Dihydroxybiphenyl dioxygenase"/>
    <property type="match status" value="1"/>
</dbReference>
<organism evidence="2 3">
    <name type="scientific">Nesterenkonia halotolerans</name>
    <dbReference type="NCBI Taxonomy" id="225325"/>
    <lineage>
        <taxon>Bacteria</taxon>
        <taxon>Bacillati</taxon>
        <taxon>Actinomycetota</taxon>
        <taxon>Actinomycetes</taxon>
        <taxon>Micrococcales</taxon>
        <taxon>Micrococcaceae</taxon>
        <taxon>Nesterenkonia</taxon>
    </lineage>
</organism>
<reference evidence="2 3" key="1">
    <citation type="submission" date="2020-10" db="EMBL/GenBank/DDBJ databases">
        <title>Sequencing the genomes of 1000 actinobacteria strains.</title>
        <authorList>
            <person name="Klenk H.-P."/>
        </authorList>
    </citation>
    <scope>NUCLEOTIDE SEQUENCE [LARGE SCALE GENOMIC DNA]</scope>
    <source>
        <strain evidence="2 3">DSM 15474</strain>
    </source>
</reference>
<comment type="caution">
    <text evidence="2">The sequence shown here is derived from an EMBL/GenBank/DDBJ whole genome shotgun (WGS) entry which is preliminary data.</text>
</comment>
<dbReference type="EMBL" id="JADBEE010000002">
    <property type="protein sequence ID" value="MBE1515793.1"/>
    <property type="molecule type" value="Genomic_DNA"/>
</dbReference>
<dbReference type="InterPro" id="IPR025870">
    <property type="entry name" value="Glyoxalase-like_dom"/>
</dbReference>
<keyword evidence="3" id="KW-1185">Reference proteome</keyword>
<dbReference type="InterPro" id="IPR029068">
    <property type="entry name" value="Glyas_Bleomycin-R_OHBP_Dase"/>
</dbReference>